<dbReference type="Gene3D" id="1.20.1330.10">
    <property type="entry name" value="f41 fragment of flagellin, N-terminal domain"/>
    <property type="match status" value="1"/>
</dbReference>
<dbReference type="Proteomes" id="UP000198926">
    <property type="component" value="Unassembled WGS sequence"/>
</dbReference>
<name>A0A1I6MUS6_9RHOB</name>
<reference evidence="2 3" key="1">
    <citation type="submission" date="2016-10" db="EMBL/GenBank/DDBJ databases">
        <authorList>
            <person name="de Groot N.N."/>
        </authorList>
    </citation>
    <scope>NUCLEOTIDE SEQUENCE [LARGE SCALE GENOMIC DNA]</scope>
    <source>
        <strain evidence="2 3">DSM 29433</strain>
    </source>
</reference>
<gene>
    <name evidence="2" type="ORF">SAMN05444714_2145</name>
</gene>
<proteinExistence type="predicted"/>
<evidence type="ECO:0000259" key="1">
    <source>
        <dbReference type="Pfam" id="PF00700"/>
    </source>
</evidence>
<protein>
    <submittedName>
        <fullName evidence="2">Flagellar hook-associated protein 3 FlgL</fullName>
    </submittedName>
</protein>
<dbReference type="RefSeq" id="WP_090208105.1">
    <property type="nucleotide sequence ID" value="NZ_FOZM01000002.1"/>
</dbReference>
<dbReference type="EMBL" id="FOZM01000002">
    <property type="protein sequence ID" value="SFS19288.1"/>
    <property type="molecule type" value="Genomic_DNA"/>
</dbReference>
<keyword evidence="2" id="KW-0282">Flagellum</keyword>
<evidence type="ECO:0000313" key="2">
    <source>
        <dbReference type="EMBL" id="SFS19288.1"/>
    </source>
</evidence>
<dbReference type="OrthoDB" id="7312911at2"/>
<accession>A0A1I6MUS6</accession>
<dbReference type="InterPro" id="IPR046358">
    <property type="entry name" value="Flagellin_C"/>
</dbReference>
<feature type="domain" description="Flagellin C-terminal" evidence="1">
    <location>
        <begin position="261"/>
        <end position="333"/>
    </location>
</feature>
<dbReference type="STRING" id="1123755.SAMN05444714_2145"/>
<sequence>MTIGYGDAAQYLSNSQQTTRIKTNLNELAAALSRGTVDDITRHLGGDTRAFSGIGHEISQIDAYLQTASEIELRFAATQTALERIDGLREDTTAQLLKVSDLSSTLEVELAASSSVEAFTEMLSILNTRLIDRSLFSGSSTEALPFPDIDGIVADLTARISTVTTADEIRQQIDDWFADTTGGFRATHYAGSQGIETPLRVASDMSLSAAPKADHPAVLSLLKSAAVAAAAELHPSIDLFVRKGLLEEGGVMMTASGDAFANLRAKLGLSEERVAGAITQMEAKKTALAIQKNTLHQVDPFRAATELQAVELQLQTHFASMARLSSLTLLRYL</sequence>
<dbReference type="Pfam" id="PF00700">
    <property type="entry name" value="Flagellin_C"/>
    <property type="match status" value="1"/>
</dbReference>
<keyword evidence="2" id="KW-0969">Cilium</keyword>
<organism evidence="2 3">
    <name type="scientific">Yoonia litorea</name>
    <dbReference type="NCBI Taxonomy" id="1123755"/>
    <lineage>
        <taxon>Bacteria</taxon>
        <taxon>Pseudomonadati</taxon>
        <taxon>Pseudomonadota</taxon>
        <taxon>Alphaproteobacteria</taxon>
        <taxon>Rhodobacterales</taxon>
        <taxon>Paracoccaceae</taxon>
        <taxon>Yoonia</taxon>
    </lineage>
</organism>
<dbReference type="AlphaFoldDB" id="A0A1I6MUS6"/>
<keyword evidence="2" id="KW-0966">Cell projection</keyword>
<keyword evidence="3" id="KW-1185">Reference proteome</keyword>
<evidence type="ECO:0000313" key="3">
    <source>
        <dbReference type="Proteomes" id="UP000198926"/>
    </source>
</evidence>
<dbReference type="SUPFAM" id="SSF64518">
    <property type="entry name" value="Phase 1 flagellin"/>
    <property type="match status" value="1"/>
</dbReference>